<evidence type="ECO:0000256" key="6">
    <source>
        <dbReference type="SAM" id="Phobius"/>
    </source>
</evidence>
<evidence type="ECO:0000256" key="4">
    <source>
        <dbReference type="ARBA" id="ARBA00022989"/>
    </source>
</evidence>
<dbReference type="AlphaFoldDB" id="A0A835MFC6"/>
<keyword evidence="5 6" id="KW-0472">Membrane</keyword>
<evidence type="ECO:0000256" key="1">
    <source>
        <dbReference type="ARBA" id="ARBA00004141"/>
    </source>
</evidence>
<dbReference type="SUPFAM" id="SSF103473">
    <property type="entry name" value="MFS general substrate transporter"/>
    <property type="match status" value="1"/>
</dbReference>
<comment type="caution">
    <text evidence="7">The sequence shown here is derived from an EMBL/GenBank/DDBJ whole genome shotgun (WGS) entry which is preliminary data.</text>
</comment>
<sequence length="108" mass="11657">MEFSGLVHLFVTVFLYSFSTFMVIPSITDVTMSALCPGQNECSLAIYLSGFQQAVTGVGSLVMMPVVGNLSDVYGRKALLTIPMALTVVPLGTFNQTTKLMVVAMLPW</sequence>
<dbReference type="GO" id="GO:0016020">
    <property type="term" value="C:membrane"/>
    <property type="evidence" value="ECO:0007669"/>
    <property type="project" value="UniProtKB-SubCell"/>
</dbReference>
<evidence type="ECO:0000256" key="3">
    <source>
        <dbReference type="ARBA" id="ARBA00022692"/>
    </source>
</evidence>
<reference evidence="7 8" key="1">
    <citation type="submission" date="2020-10" db="EMBL/GenBank/DDBJ databases">
        <title>The Coptis chinensis genome and diversification of protoberbering-type alkaloids.</title>
        <authorList>
            <person name="Wang B."/>
            <person name="Shu S."/>
            <person name="Song C."/>
            <person name="Liu Y."/>
        </authorList>
    </citation>
    <scope>NUCLEOTIDE SEQUENCE [LARGE SCALE GENOMIC DNA]</scope>
    <source>
        <strain evidence="7">HL-2020</strain>
        <tissue evidence="7">Leaf</tissue>
    </source>
</reference>
<dbReference type="OrthoDB" id="419616at2759"/>
<evidence type="ECO:0000313" key="7">
    <source>
        <dbReference type="EMBL" id="KAF9621731.1"/>
    </source>
</evidence>
<comment type="subcellular location">
    <subcellularLocation>
        <location evidence="1">Membrane</location>
        <topology evidence="1">Multi-pass membrane protein</topology>
    </subcellularLocation>
</comment>
<dbReference type="Proteomes" id="UP000631114">
    <property type="component" value="Unassembled WGS sequence"/>
</dbReference>
<name>A0A835MFC6_9MAGN</name>
<dbReference type="PANTHER" id="PTHR23504:SF1">
    <property type="entry name" value="GH21943P-RELATED"/>
    <property type="match status" value="1"/>
</dbReference>
<keyword evidence="4 6" id="KW-1133">Transmembrane helix</keyword>
<keyword evidence="8" id="KW-1185">Reference proteome</keyword>
<evidence type="ECO:0000256" key="2">
    <source>
        <dbReference type="ARBA" id="ARBA00022448"/>
    </source>
</evidence>
<gene>
    <name evidence="7" type="ORF">IFM89_027585</name>
</gene>
<evidence type="ECO:0008006" key="9">
    <source>
        <dbReference type="Google" id="ProtNLM"/>
    </source>
</evidence>
<proteinExistence type="predicted"/>
<dbReference type="Gene3D" id="1.20.1250.20">
    <property type="entry name" value="MFS general substrate transporter like domains"/>
    <property type="match status" value="1"/>
</dbReference>
<evidence type="ECO:0000256" key="5">
    <source>
        <dbReference type="ARBA" id="ARBA00023136"/>
    </source>
</evidence>
<organism evidence="7 8">
    <name type="scientific">Coptis chinensis</name>
    <dbReference type="NCBI Taxonomy" id="261450"/>
    <lineage>
        <taxon>Eukaryota</taxon>
        <taxon>Viridiplantae</taxon>
        <taxon>Streptophyta</taxon>
        <taxon>Embryophyta</taxon>
        <taxon>Tracheophyta</taxon>
        <taxon>Spermatophyta</taxon>
        <taxon>Magnoliopsida</taxon>
        <taxon>Ranunculales</taxon>
        <taxon>Ranunculaceae</taxon>
        <taxon>Coptidoideae</taxon>
        <taxon>Coptis</taxon>
    </lineage>
</organism>
<evidence type="ECO:0000313" key="8">
    <source>
        <dbReference type="Proteomes" id="UP000631114"/>
    </source>
</evidence>
<protein>
    <recommendedName>
        <fullName evidence="9">Major facilitator superfamily (MFS) profile domain-containing protein</fullName>
    </recommendedName>
</protein>
<accession>A0A835MFC6</accession>
<dbReference type="InterPro" id="IPR036259">
    <property type="entry name" value="MFS_trans_sf"/>
</dbReference>
<dbReference type="PANTHER" id="PTHR23504">
    <property type="entry name" value="MAJOR FACILITATOR SUPERFAMILY DOMAIN-CONTAINING PROTEIN 10"/>
    <property type="match status" value="1"/>
</dbReference>
<keyword evidence="3 6" id="KW-0812">Transmembrane</keyword>
<keyword evidence="2" id="KW-0813">Transport</keyword>
<feature type="transmembrane region" description="Helical" evidence="6">
    <location>
        <begin position="6"/>
        <end position="24"/>
    </location>
</feature>
<dbReference type="EMBL" id="JADFTS010000002">
    <property type="protein sequence ID" value="KAF9621731.1"/>
    <property type="molecule type" value="Genomic_DNA"/>
</dbReference>